<dbReference type="InterPro" id="IPR018060">
    <property type="entry name" value="HTH_AraC"/>
</dbReference>
<reference evidence="5" key="2">
    <citation type="submission" date="2020-09" db="EMBL/GenBank/DDBJ databases">
        <authorList>
            <person name="Sun Q."/>
            <person name="Zhou Y."/>
        </authorList>
    </citation>
    <scope>NUCLEOTIDE SEQUENCE</scope>
    <source>
        <strain evidence="5">CGMCC 1.15447</strain>
    </source>
</reference>
<dbReference type="SUPFAM" id="SSF46689">
    <property type="entry name" value="Homeodomain-like"/>
    <property type="match status" value="2"/>
</dbReference>
<evidence type="ECO:0000313" key="5">
    <source>
        <dbReference type="EMBL" id="GGA60723.1"/>
    </source>
</evidence>
<dbReference type="InterPro" id="IPR010499">
    <property type="entry name" value="AraC_E-bd"/>
</dbReference>
<reference evidence="5" key="1">
    <citation type="journal article" date="2014" name="Int. J. Syst. Evol. Microbiol.">
        <title>Complete genome sequence of Corynebacterium casei LMG S-19264T (=DSM 44701T), isolated from a smear-ripened cheese.</title>
        <authorList>
            <consortium name="US DOE Joint Genome Institute (JGI-PGF)"/>
            <person name="Walter F."/>
            <person name="Albersmeier A."/>
            <person name="Kalinowski J."/>
            <person name="Ruckert C."/>
        </authorList>
    </citation>
    <scope>NUCLEOTIDE SEQUENCE</scope>
    <source>
        <strain evidence="5">CGMCC 1.15447</strain>
    </source>
</reference>
<proteinExistence type="predicted"/>
<evidence type="ECO:0000256" key="3">
    <source>
        <dbReference type="ARBA" id="ARBA00023163"/>
    </source>
</evidence>
<dbReference type="InterPro" id="IPR011256">
    <property type="entry name" value="Reg_factor_effector_dom_sf"/>
</dbReference>
<evidence type="ECO:0000256" key="2">
    <source>
        <dbReference type="ARBA" id="ARBA00023125"/>
    </source>
</evidence>
<feature type="domain" description="HTH araC/xylS-type" evidence="4">
    <location>
        <begin position="5"/>
        <end position="103"/>
    </location>
</feature>
<dbReference type="Pfam" id="PF06445">
    <property type="entry name" value="GyrI-like"/>
    <property type="match status" value="1"/>
</dbReference>
<dbReference type="GO" id="GO:0003700">
    <property type="term" value="F:DNA-binding transcription factor activity"/>
    <property type="evidence" value="ECO:0007669"/>
    <property type="project" value="InterPro"/>
</dbReference>
<keyword evidence="3" id="KW-0804">Transcription</keyword>
<accession>A0A916W2F9</accession>
<sequence>MYLAGKALWFIESHYGSPITLDDIAAHSGVSRFHMARAFESATGQSVMRYVRSRRLTEAARALANGAPDILSVALDAGYNSHEAFTRAFCQQFGLTPQVVRVQKNLNDLNLTEPLNMNNAPTITVEPTRFELSLPMLIAGLGDRFTVENHSGIPSLWQRFGPHIGHVPGQVGGKAYGIVHNFDEDGNFDYIAGVEVSDFNRIPSDFQRIRIPEQRYAVFTHRDHVSTIGQTCSAIWNSWLPQSGHQVADAPTIELYGEDFNPATGTGLIEVWFPVKA</sequence>
<dbReference type="AlphaFoldDB" id="A0A916W2F9"/>
<gene>
    <name evidence="5" type="ORF">GCM10011507_10320</name>
</gene>
<dbReference type="Pfam" id="PF12833">
    <property type="entry name" value="HTH_18"/>
    <property type="match status" value="1"/>
</dbReference>
<dbReference type="RefSeq" id="WP_188758199.1">
    <property type="nucleotide sequence ID" value="NZ_BMJB01000001.1"/>
</dbReference>
<dbReference type="InterPro" id="IPR009057">
    <property type="entry name" value="Homeodomain-like_sf"/>
</dbReference>
<name>A0A916W2F9_9BACT</name>
<dbReference type="PROSITE" id="PS01124">
    <property type="entry name" value="HTH_ARAC_FAMILY_2"/>
    <property type="match status" value="1"/>
</dbReference>
<protein>
    <submittedName>
        <fullName evidence="5">AraC family transcriptional regulator</fullName>
    </submittedName>
</protein>
<dbReference type="InterPro" id="IPR050959">
    <property type="entry name" value="MarA-like"/>
</dbReference>
<evidence type="ECO:0000313" key="6">
    <source>
        <dbReference type="Proteomes" id="UP000648801"/>
    </source>
</evidence>
<keyword evidence="6" id="KW-1185">Reference proteome</keyword>
<evidence type="ECO:0000256" key="1">
    <source>
        <dbReference type="ARBA" id="ARBA00023015"/>
    </source>
</evidence>
<dbReference type="InterPro" id="IPR029442">
    <property type="entry name" value="GyrI-like"/>
</dbReference>
<dbReference type="EMBL" id="BMJB01000001">
    <property type="protein sequence ID" value="GGA60723.1"/>
    <property type="molecule type" value="Genomic_DNA"/>
</dbReference>
<dbReference type="Proteomes" id="UP000648801">
    <property type="component" value="Unassembled WGS sequence"/>
</dbReference>
<dbReference type="SMART" id="SM00871">
    <property type="entry name" value="AraC_E_bind"/>
    <property type="match status" value="1"/>
</dbReference>
<keyword evidence="2" id="KW-0238">DNA-binding</keyword>
<dbReference type="GO" id="GO:0043565">
    <property type="term" value="F:sequence-specific DNA binding"/>
    <property type="evidence" value="ECO:0007669"/>
    <property type="project" value="InterPro"/>
</dbReference>
<dbReference type="PANTHER" id="PTHR47504">
    <property type="entry name" value="RIGHT ORIGIN-BINDING PROTEIN"/>
    <property type="match status" value="1"/>
</dbReference>
<dbReference type="Gene3D" id="1.10.10.60">
    <property type="entry name" value="Homeodomain-like"/>
    <property type="match status" value="2"/>
</dbReference>
<comment type="caution">
    <text evidence="5">The sequence shown here is derived from an EMBL/GenBank/DDBJ whole genome shotgun (WGS) entry which is preliminary data.</text>
</comment>
<dbReference type="SUPFAM" id="SSF55136">
    <property type="entry name" value="Probable bacterial effector-binding domain"/>
    <property type="match status" value="1"/>
</dbReference>
<evidence type="ECO:0000259" key="4">
    <source>
        <dbReference type="PROSITE" id="PS01124"/>
    </source>
</evidence>
<keyword evidence="1" id="KW-0805">Transcription regulation</keyword>
<organism evidence="5 6">
    <name type="scientific">Edaphobacter acidisoli</name>
    <dbReference type="NCBI Taxonomy" id="2040573"/>
    <lineage>
        <taxon>Bacteria</taxon>
        <taxon>Pseudomonadati</taxon>
        <taxon>Acidobacteriota</taxon>
        <taxon>Terriglobia</taxon>
        <taxon>Terriglobales</taxon>
        <taxon>Acidobacteriaceae</taxon>
        <taxon>Edaphobacter</taxon>
    </lineage>
</organism>
<dbReference type="Gene3D" id="3.20.80.10">
    <property type="entry name" value="Regulatory factor, effector binding domain"/>
    <property type="match status" value="1"/>
</dbReference>
<dbReference type="PANTHER" id="PTHR47504:SF5">
    <property type="entry name" value="RIGHT ORIGIN-BINDING PROTEIN"/>
    <property type="match status" value="1"/>
</dbReference>
<dbReference type="SMART" id="SM00342">
    <property type="entry name" value="HTH_ARAC"/>
    <property type="match status" value="1"/>
</dbReference>